<dbReference type="Pfam" id="PF01209">
    <property type="entry name" value="Ubie_methyltran"/>
    <property type="match status" value="1"/>
</dbReference>
<dbReference type="GO" id="GO:0032259">
    <property type="term" value="P:methylation"/>
    <property type="evidence" value="ECO:0007669"/>
    <property type="project" value="UniProtKB-KW"/>
</dbReference>
<organism evidence="1 2">
    <name type="scientific">Candidatus Polarisedimenticola svalbardensis</name>
    <dbReference type="NCBI Taxonomy" id="2886004"/>
    <lineage>
        <taxon>Bacteria</taxon>
        <taxon>Pseudomonadati</taxon>
        <taxon>Acidobacteriota</taxon>
        <taxon>Candidatus Polarisedimenticolia</taxon>
        <taxon>Candidatus Polarisedimenticolales</taxon>
        <taxon>Candidatus Polarisedimenticolaceae</taxon>
        <taxon>Candidatus Polarisedimenticola</taxon>
    </lineage>
</organism>
<comment type="caution">
    <text evidence="1">The sequence shown here is derived from an EMBL/GenBank/DDBJ whole genome shotgun (WGS) entry which is preliminary data.</text>
</comment>
<dbReference type="EMBL" id="JACXWD010000001">
    <property type="protein sequence ID" value="MBD3866557.1"/>
    <property type="molecule type" value="Genomic_DNA"/>
</dbReference>
<gene>
    <name evidence="1" type="ORF">IFK94_00380</name>
</gene>
<sequence length="288" mass="31084">MDNGKPVFDPAKYKHTTRAQWETAAEPWHRWGALLTSWLGPATETMFDMAGIGNGSHVLDVAAGAGDQTMQAASRVGSSGRVLATDLSPTILDYARQRAAADGHNHVETMELDGERLHTLEECTFDAVISRVGMIYFPDQQKALSGMKHTLKDSGKVAAMVYSTADRNGFFSIPVSIIRRRAELPPPLAGQPGPFSLGGEGVLAEAFEKAGFKNIESRTIDAPVKVKSAAECLAFEQESFGALHQMLGGLSEVEKEAAWDEISTELKKFENDNGFEGPCELVVAVGTK</sequence>
<dbReference type="InterPro" id="IPR029063">
    <property type="entry name" value="SAM-dependent_MTases_sf"/>
</dbReference>
<accession>A0A8J6XXK6</accession>
<keyword evidence="1" id="KW-0808">Transferase</keyword>
<dbReference type="PANTHER" id="PTHR43861:SF1">
    <property type="entry name" value="TRANS-ACONITATE 2-METHYLTRANSFERASE"/>
    <property type="match status" value="1"/>
</dbReference>
<name>A0A8J6XXK6_9BACT</name>
<evidence type="ECO:0000313" key="2">
    <source>
        <dbReference type="Proteomes" id="UP000648239"/>
    </source>
</evidence>
<proteinExistence type="predicted"/>
<dbReference type="Proteomes" id="UP000648239">
    <property type="component" value="Unassembled WGS sequence"/>
</dbReference>
<evidence type="ECO:0000313" key="1">
    <source>
        <dbReference type="EMBL" id="MBD3866557.1"/>
    </source>
</evidence>
<dbReference type="Gene3D" id="3.40.50.150">
    <property type="entry name" value="Vaccinia Virus protein VP39"/>
    <property type="match status" value="1"/>
</dbReference>
<dbReference type="AlphaFoldDB" id="A0A8J6XXK6"/>
<dbReference type="PANTHER" id="PTHR43861">
    <property type="entry name" value="TRANS-ACONITATE 2-METHYLTRANSFERASE-RELATED"/>
    <property type="match status" value="1"/>
</dbReference>
<dbReference type="GO" id="GO:0008168">
    <property type="term" value="F:methyltransferase activity"/>
    <property type="evidence" value="ECO:0007669"/>
    <property type="project" value="UniProtKB-KW"/>
</dbReference>
<dbReference type="SUPFAM" id="SSF53335">
    <property type="entry name" value="S-adenosyl-L-methionine-dependent methyltransferases"/>
    <property type="match status" value="1"/>
</dbReference>
<keyword evidence="1" id="KW-0489">Methyltransferase</keyword>
<dbReference type="CDD" id="cd02440">
    <property type="entry name" value="AdoMet_MTases"/>
    <property type="match status" value="1"/>
</dbReference>
<reference evidence="1 2" key="1">
    <citation type="submission" date="2020-08" db="EMBL/GenBank/DDBJ databases">
        <title>Acidobacteriota in marine sediments use diverse sulfur dissimilation pathways.</title>
        <authorList>
            <person name="Wasmund K."/>
        </authorList>
    </citation>
    <scope>NUCLEOTIDE SEQUENCE [LARGE SCALE GENOMIC DNA]</scope>
    <source>
        <strain evidence="1">MAG AM4</strain>
    </source>
</reference>
<protein>
    <submittedName>
        <fullName evidence="1">Class I SAM-dependent methyltransferase</fullName>
    </submittedName>
</protein>